<feature type="compositionally biased region" description="Polar residues" evidence="11">
    <location>
        <begin position="206"/>
        <end position="217"/>
    </location>
</feature>
<dbReference type="PROSITE" id="PS00237">
    <property type="entry name" value="G_PROTEIN_RECEP_F1_1"/>
    <property type="match status" value="1"/>
</dbReference>
<dbReference type="RefSeq" id="XP_034242415.1">
    <property type="nucleotide sequence ID" value="XM_034386524.1"/>
</dbReference>
<evidence type="ECO:0000256" key="10">
    <source>
        <dbReference type="RuleBase" id="RU000688"/>
    </source>
</evidence>
<keyword evidence="5 12" id="KW-1133">Transmembrane helix</keyword>
<evidence type="ECO:0000256" key="3">
    <source>
        <dbReference type="ARBA" id="ARBA00022475"/>
    </source>
</evidence>
<keyword evidence="8 10" id="KW-0675">Receptor</keyword>
<comment type="subcellular location">
    <subcellularLocation>
        <location evidence="1">Cell membrane</location>
        <topology evidence="1">Multi-pass membrane protein</topology>
    </subcellularLocation>
</comment>
<evidence type="ECO:0000256" key="7">
    <source>
        <dbReference type="ARBA" id="ARBA00023136"/>
    </source>
</evidence>
<keyword evidence="7 12" id="KW-0472">Membrane</keyword>
<keyword evidence="14" id="KW-1185">Reference proteome</keyword>
<dbReference type="CDD" id="cd00637">
    <property type="entry name" value="7tm_classA_rhodopsin-like"/>
    <property type="match status" value="1"/>
</dbReference>
<evidence type="ECO:0000256" key="5">
    <source>
        <dbReference type="ARBA" id="ARBA00022989"/>
    </source>
</evidence>
<evidence type="ECO:0000256" key="12">
    <source>
        <dbReference type="SAM" id="Phobius"/>
    </source>
</evidence>
<dbReference type="InterPro" id="IPR017452">
    <property type="entry name" value="GPCR_Rhodpsn_7TM"/>
</dbReference>
<dbReference type="InterPro" id="IPR000276">
    <property type="entry name" value="GPCR_Rhodpsn"/>
</dbReference>
<evidence type="ECO:0000256" key="1">
    <source>
        <dbReference type="ARBA" id="ARBA00004651"/>
    </source>
</evidence>
<evidence type="ECO:0000313" key="15">
    <source>
        <dbReference type="RefSeq" id="XP_034242415.1"/>
    </source>
</evidence>
<dbReference type="GO" id="GO:0005886">
    <property type="term" value="C:plasma membrane"/>
    <property type="evidence" value="ECO:0007669"/>
    <property type="project" value="UniProtKB-SubCell"/>
</dbReference>
<dbReference type="GeneID" id="117645949"/>
<evidence type="ECO:0000259" key="13">
    <source>
        <dbReference type="PROSITE" id="PS50262"/>
    </source>
</evidence>
<dbReference type="OrthoDB" id="5980076at2759"/>
<evidence type="ECO:0000256" key="6">
    <source>
        <dbReference type="ARBA" id="ARBA00023040"/>
    </source>
</evidence>
<keyword evidence="6 10" id="KW-0297">G-protein coupled receptor</keyword>
<dbReference type="InParanoid" id="A0A6P8YXR0"/>
<dbReference type="PANTHER" id="PTHR24249">
    <property type="entry name" value="HISTAMINE RECEPTOR-RELATED G-PROTEIN COUPLED RECEPTOR"/>
    <property type="match status" value="1"/>
</dbReference>
<evidence type="ECO:0000256" key="9">
    <source>
        <dbReference type="ARBA" id="ARBA00023224"/>
    </source>
</evidence>
<feature type="transmembrane region" description="Helical" evidence="12">
    <location>
        <begin position="168"/>
        <end position="187"/>
    </location>
</feature>
<evidence type="ECO:0000313" key="14">
    <source>
        <dbReference type="Proteomes" id="UP000515158"/>
    </source>
</evidence>
<feature type="region of interest" description="Disordered" evidence="11">
    <location>
        <begin position="198"/>
        <end position="229"/>
    </location>
</feature>
<feature type="transmembrane region" description="Helical" evidence="12">
    <location>
        <begin position="140"/>
        <end position="162"/>
    </location>
</feature>
<comment type="similarity">
    <text evidence="2 10">Belongs to the G-protein coupled receptor 1 family.</text>
</comment>
<sequence length="515" mass="54759">MLAANLLCSGVLAPLDVTRLVLAPFPPPAMQAAMQAVPVDSGELLWPGAAVAAAAAAATDAQVTDAGVAAALVADDGVHHGVYGGVWARPWDVWLRDVTRFTQALAVQVSVFSVLLVALDRHKAVLSPLHYHRMATRQRSTILIVSNWLLIPIMTALFEVRLIPYSQWIHFAFGFAVPLYIIVYMYVQMSLAAHQNSKRTRRHSVCTPTQSTRSNGHASMDAGSRGGSRGGSLDLSLPPFSGTPEHAASKGDFPRRQGRNPPLGSIVLNSKRRCSNASFSTLLLREEGRAVKTALFVVGAYLTCWTPYFVFVLLQRPSPPFVLLLAHVNSCVSPWIYVLRNEEVRLEAKKLVARVLHLKLALPRQPQDSPAHAHSYGRSDSCYSKAVEASAHPAHPQQSSHCDSMSVQSFHLPTAGAVAGAAAGDALAPGPGSVGGVPAAGLPSYLTGAPLGGVAGSDSPLTAESLCSAGESPGPATAGGLVRLAYKYPHSQYPYPQYSGHLQRGRSQTCLGGQR</sequence>
<dbReference type="SUPFAM" id="SSF81321">
    <property type="entry name" value="Family A G protein-coupled receptor-like"/>
    <property type="match status" value="1"/>
</dbReference>
<gene>
    <name evidence="15" type="primary">LOC117645949</name>
</gene>
<dbReference type="InterPro" id="IPR050569">
    <property type="entry name" value="TAAR"/>
</dbReference>
<accession>A0A6P8YXR0</accession>
<dbReference type="Pfam" id="PF00001">
    <property type="entry name" value="7tm_1"/>
    <property type="match status" value="1"/>
</dbReference>
<dbReference type="PANTHER" id="PTHR24249:SF372">
    <property type="entry name" value="G-PROTEIN COUPLED RECEPTORS FAMILY 1 PROFILE DOMAIN-CONTAINING PROTEIN"/>
    <property type="match status" value="1"/>
</dbReference>
<keyword evidence="9 10" id="KW-0807">Transducer</keyword>
<evidence type="ECO:0000256" key="8">
    <source>
        <dbReference type="ARBA" id="ARBA00023170"/>
    </source>
</evidence>
<keyword evidence="3" id="KW-1003">Cell membrane</keyword>
<dbReference type="Proteomes" id="UP000515158">
    <property type="component" value="Unplaced"/>
</dbReference>
<keyword evidence="4 10" id="KW-0812">Transmembrane</keyword>
<evidence type="ECO:0000256" key="2">
    <source>
        <dbReference type="ARBA" id="ARBA00010663"/>
    </source>
</evidence>
<feature type="domain" description="G-protein coupled receptors family 1 profile" evidence="13">
    <location>
        <begin position="105"/>
        <end position="337"/>
    </location>
</feature>
<proteinExistence type="inferred from homology"/>
<name>A0A6P8YXR0_THRPL</name>
<protein>
    <submittedName>
        <fullName evidence="15">Uncharacterized protein LOC117645949</fullName>
    </submittedName>
</protein>
<reference evidence="15" key="1">
    <citation type="submission" date="2025-08" db="UniProtKB">
        <authorList>
            <consortium name="RefSeq"/>
        </authorList>
    </citation>
    <scope>IDENTIFICATION</scope>
    <source>
        <tissue evidence="15">Total insect</tissue>
    </source>
</reference>
<evidence type="ECO:0000256" key="4">
    <source>
        <dbReference type="ARBA" id="ARBA00022692"/>
    </source>
</evidence>
<dbReference type="PRINTS" id="PR00237">
    <property type="entry name" value="GPCRRHODOPSN"/>
</dbReference>
<dbReference type="AlphaFoldDB" id="A0A6P8YXR0"/>
<dbReference type="Gene3D" id="1.20.1070.10">
    <property type="entry name" value="Rhodopsin 7-helix transmembrane proteins"/>
    <property type="match status" value="1"/>
</dbReference>
<evidence type="ECO:0000256" key="11">
    <source>
        <dbReference type="SAM" id="MobiDB-lite"/>
    </source>
</evidence>
<dbReference type="GO" id="GO:0004930">
    <property type="term" value="F:G protein-coupled receptor activity"/>
    <property type="evidence" value="ECO:0007669"/>
    <property type="project" value="UniProtKB-KW"/>
</dbReference>
<feature type="transmembrane region" description="Helical" evidence="12">
    <location>
        <begin position="294"/>
        <end position="314"/>
    </location>
</feature>
<dbReference type="KEGG" id="tpal:117645949"/>
<organism evidence="15">
    <name type="scientific">Thrips palmi</name>
    <name type="common">Melon thrips</name>
    <dbReference type="NCBI Taxonomy" id="161013"/>
    <lineage>
        <taxon>Eukaryota</taxon>
        <taxon>Metazoa</taxon>
        <taxon>Ecdysozoa</taxon>
        <taxon>Arthropoda</taxon>
        <taxon>Hexapoda</taxon>
        <taxon>Insecta</taxon>
        <taxon>Pterygota</taxon>
        <taxon>Neoptera</taxon>
        <taxon>Paraneoptera</taxon>
        <taxon>Thysanoptera</taxon>
        <taxon>Terebrantia</taxon>
        <taxon>Thripoidea</taxon>
        <taxon>Thripidae</taxon>
        <taxon>Thrips</taxon>
    </lineage>
</organism>
<dbReference type="PROSITE" id="PS50262">
    <property type="entry name" value="G_PROTEIN_RECEP_F1_2"/>
    <property type="match status" value="1"/>
</dbReference>